<evidence type="ECO:0000256" key="10">
    <source>
        <dbReference type="ARBA" id="ARBA00023033"/>
    </source>
</evidence>
<dbReference type="Proteomes" id="UP000327044">
    <property type="component" value="Unassembled WGS sequence"/>
</dbReference>
<dbReference type="CDD" id="cd11054">
    <property type="entry name" value="CYP24A1-like"/>
    <property type="match status" value="1"/>
</dbReference>
<dbReference type="PANTHER" id="PTHR24279">
    <property type="entry name" value="CYTOCHROME P450"/>
    <property type="match status" value="1"/>
</dbReference>
<evidence type="ECO:0000256" key="1">
    <source>
        <dbReference type="ARBA" id="ARBA00001971"/>
    </source>
</evidence>
<reference evidence="12 13" key="1">
    <citation type="journal article" date="2018" name="Elife">
        <title>Firefly genomes illuminate parallel origins of bioluminescence in beetles.</title>
        <authorList>
            <person name="Fallon T.R."/>
            <person name="Lower S.E."/>
            <person name="Chang C.H."/>
            <person name="Bessho-Uehara M."/>
            <person name="Martin G.J."/>
            <person name="Bewick A.J."/>
            <person name="Behringer M."/>
            <person name="Debat H.J."/>
            <person name="Wong I."/>
            <person name="Day J.C."/>
            <person name="Suvorov A."/>
            <person name="Silva C.J."/>
            <person name="Stanger-Hall K.F."/>
            <person name="Hall D.W."/>
            <person name="Schmitz R.J."/>
            <person name="Nelson D.R."/>
            <person name="Lewis S.M."/>
            <person name="Shigenobu S."/>
            <person name="Bybee S.M."/>
            <person name="Larracuente A.M."/>
            <person name="Oba Y."/>
            <person name="Weng J.K."/>
        </authorList>
    </citation>
    <scope>NUCLEOTIDE SEQUENCE [LARGE SCALE GENOMIC DNA]</scope>
    <source>
        <strain evidence="12">1611_PpyrPB1</strain>
        <tissue evidence="12">Whole body</tissue>
    </source>
</reference>
<organism evidence="12 13">
    <name type="scientific">Photinus pyralis</name>
    <name type="common">Common eastern firefly</name>
    <name type="synonym">Lampyris pyralis</name>
    <dbReference type="NCBI Taxonomy" id="7054"/>
    <lineage>
        <taxon>Eukaryota</taxon>
        <taxon>Metazoa</taxon>
        <taxon>Ecdysozoa</taxon>
        <taxon>Arthropoda</taxon>
        <taxon>Hexapoda</taxon>
        <taxon>Insecta</taxon>
        <taxon>Pterygota</taxon>
        <taxon>Neoptera</taxon>
        <taxon>Endopterygota</taxon>
        <taxon>Coleoptera</taxon>
        <taxon>Polyphaga</taxon>
        <taxon>Elateriformia</taxon>
        <taxon>Elateroidea</taxon>
        <taxon>Lampyridae</taxon>
        <taxon>Lampyrinae</taxon>
        <taxon>Photinus</taxon>
    </lineage>
</organism>
<evidence type="ECO:0000256" key="11">
    <source>
        <dbReference type="PIRSR" id="PIRSR602403-1"/>
    </source>
</evidence>
<evidence type="ECO:0000256" key="8">
    <source>
        <dbReference type="ARBA" id="ARBA00023002"/>
    </source>
</evidence>
<dbReference type="OrthoDB" id="3945418at2759"/>
<keyword evidence="6 11" id="KW-0349">Heme</keyword>
<dbReference type="PANTHER" id="PTHR24279:SF120">
    <property type="entry name" value="CYTOCHROME P450"/>
    <property type="match status" value="1"/>
</dbReference>
<dbReference type="GO" id="GO:0016705">
    <property type="term" value="F:oxidoreductase activity, acting on paired donors, with incorporation or reduction of molecular oxygen"/>
    <property type="evidence" value="ECO:0007669"/>
    <property type="project" value="InterPro"/>
</dbReference>
<dbReference type="InterPro" id="IPR036396">
    <property type="entry name" value="Cyt_P450_sf"/>
</dbReference>
<dbReference type="SUPFAM" id="SSF48264">
    <property type="entry name" value="Cytochrome P450"/>
    <property type="match status" value="1"/>
</dbReference>
<comment type="cofactor">
    <cofactor evidence="1 11">
        <name>heme</name>
        <dbReference type="ChEBI" id="CHEBI:30413"/>
    </cofactor>
</comment>
<evidence type="ECO:0000256" key="4">
    <source>
        <dbReference type="ARBA" id="ARBA00004406"/>
    </source>
</evidence>
<dbReference type="PRINTS" id="PR00465">
    <property type="entry name" value="EP450IV"/>
</dbReference>
<dbReference type="GO" id="GO:0005506">
    <property type="term" value="F:iron ion binding"/>
    <property type="evidence" value="ECO:0007669"/>
    <property type="project" value="InterPro"/>
</dbReference>
<keyword evidence="10" id="KW-0503">Monooxygenase</keyword>
<evidence type="ECO:0000256" key="2">
    <source>
        <dbReference type="ARBA" id="ARBA00003690"/>
    </source>
</evidence>
<evidence type="ECO:0000256" key="3">
    <source>
        <dbReference type="ARBA" id="ARBA00004174"/>
    </source>
</evidence>
<comment type="subcellular location">
    <subcellularLocation>
        <location evidence="4">Endoplasmic reticulum membrane</location>
        <topology evidence="4">Peripheral membrane protein</topology>
    </subcellularLocation>
    <subcellularLocation>
        <location evidence="3">Microsome membrane</location>
        <topology evidence="3">Peripheral membrane protein</topology>
    </subcellularLocation>
</comment>
<dbReference type="GO" id="GO:0020037">
    <property type="term" value="F:heme binding"/>
    <property type="evidence" value="ECO:0007669"/>
    <property type="project" value="InterPro"/>
</dbReference>
<keyword evidence="8" id="KW-0560">Oxidoreductase</keyword>
<dbReference type="GO" id="GO:0004497">
    <property type="term" value="F:monooxygenase activity"/>
    <property type="evidence" value="ECO:0007669"/>
    <property type="project" value="UniProtKB-KW"/>
</dbReference>
<feature type="binding site" description="axial binding residue" evidence="11">
    <location>
        <position position="526"/>
    </location>
    <ligand>
        <name>heme</name>
        <dbReference type="ChEBI" id="CHEBI:30413"/>
    </ligand>
    <ligandPart>
        <name>Fe</name>
        <dbReference type="ChEBI" id="CHEBI:18248"/>
    </ligandPart>
</feature>
<evidence type="ECO:0000313" key="12">
    <source>
        <dbReference type="EMBL" id="KAB0799090.1"/>
    </source>
</evidence>
<dbReference type="Pfam" id="PF00067">
    <property type="entry name" value="p450"/>
    <property type="match status" value="1"/>
</dbReference>
<evidence type="ECO:0000313" key="13">
    <source>
        <dbReference type="Proteomes" id="UP000327044"/>
    </source>
</evidence>
<keyword evidence="9 11" id="KW-0408">Iron</keyword>
<dbReference type="InterPro" id="IPR002403">
    <property type="entry name" value="Cyt_P450_E_grp-IV"/>
</dbReference>
<protein>
    <recommendedName>
        <fullName evidence="14">Cytochrome P450</fullName>
    </recommendedName>
</protein>
<dbReference type="EMBL" id="VVIM01000005">
    <property type="protein sequence ID" value="KAB0799090.1"/>
    <property type="molecule type" value="Genomic_DNA"/>
</dbReference>
<evidence type="ECO:0008006" key="14">
    <source>
        <dbReference type="Google" id="ProtNLM"/>
    </source>
</evidence>
<keyword evidence="7 11" id="KW-0479">Metal-binding</keyword>
<comment type="caution">
    <text evidence="12">The sequence shown here is derived from an EMBL/GenBank/DDBJ whole genome shotgun (WGS) entry which is preliminary data.</text>
</comment>
<accession>A0A5N4AP38</accession>
<evidence type="ECO:0000256" key="5">
    <source>
        <dbReference type="ARBA" id="ARBA00010617"/>
    </source>
</evidence>
<comment type="similarity">
    <text evidence="5">Belongs to the cytochrome P450 family.</text>
</comment>
<gene>
    <name evidence="12" type="ORF">PPYR_06970</name>
</gene>
<evidence type="ECO:0000256" key="9">
    <source>
        <dbReference type="ARBA" id="ARBA00023004"/>
    </source>
</evidence>
<comment type="function">
    <text evidence="2">May be involved in the metabolism of insect hormones and in the breakdown of synthetic insecticides.</text>
</comment>
<dbReference type="Gene3D" id="1.10.630.10">
    <property type="entry name" value="Cytochrome P450"/>
    <property type="match status" value="1"/>
</dbReference>
<proteinExistence type="inferred from homology"/>
<dbReference type="InterPro" id="IPR001128">
    <property type="entry name" value="Cyt_P450"/>
</dbReference>
<evidence type="ECO:0000256" key="7">
    <source>
        <dbReference type="ARBA" id="ARBA00022723"/>
    </source>
</evidence>
<keyword evidence="13" id="KW-1185">Reference proteome</keyword>
<evidence type="ECO:0000256" key="6">
    <source>
        <dbReference type="ARBA" id="ARBA00022617"/>
    </source>
</evidence>
<name>A0A5N4AP38_PHOPY</name>
<dbReference type="InterPro" id="IPR050479">
    <property type="entry name" value="CYP11_CYP27_families"/>
</dbReference>
<sequence>MQFSRIGRFKPIFLRNRLHNNHYVTNTKPELADGNPRTTPQEVIAPKISTVNPRNEQPRLIDVGFNTSPLTNKNVDPFHHVVNLDSVPKYDPSQYLSFDAMPGPKLVRYCAKLWNIIPLTRNQDRSIKQVLRADYLYGYLNWYNSIPLFKRMVQEYGAVLRIQGPFGGDLVIMLLLEDAIKLSQKEGPHPIRFCFHSLRHYRLKNKQYQHPGPFFSCGVEWKKMRDILDGTLQVVVPRQIATVKNASKEFVQRIAQIRNRQDEVPITFNTEIDKWSLECVCALLFNKRCGFLETSSLSASSESDRILGAVTGLIDAIRRCEFGVPLWKLMGTPAWKKLVMHSDTLESAVNKYVSKAKESLRQTKPAPEKESFLEMLLTNENVSTENALTTLLDMLLIGVHSLSHAVGFLLYHLSINPNVQKKLYKEVCAEEDLQKMSFMRVCIRESLRLKQPIPVLNRVLAKDTIIRNYYVPKGTSVLISTQLYGIKQEYFENALQFKPDRWLNDEMKLGGYDLNSLPYGVGGRACFAQQLVEMQLSSLLAEIIRKYRVEYHYGVIKSTSTMLAAPNGPLRFTFIDRE</sequence>
<dbReference type="InParanoid" id="A0A5N4AP38"/>
<dbReference type="AlphaFoldDB" id="A0A5N4AP38"/>
<dbReference type="GO" id="GO:0005789">
    <property type="term" value="C:endoplasmic reticulum membrane"/>
    <property type="evidence" value="ECO:0007669"/>
    <property type="project" value="UniProtKB-SubCell"/>
</dbReference>